<evidence type="ECO:0000313" key="2">
    <source>
        <dbReference type="Proteomes" id="UP000238479"/>
    </source>
</evidence>
<name>A0A2P6RZZ7_ROSCH</name>
<sequence length="52" mass="5895">MADMAVSSFLLPSPFYFVVDQSFKTNFFPLESGLNFCIVFSLSSCPNFYPIK</sequence>
<organism evidence="1 2">
    <name type="scientific">Rosa chinensis</name>
    <name type="common">China rose</name>
    <dbReference type="NCBI Taxonomy" id="74649"/>
    <lineage>
        <taxon>Eukaryota</taxon>
        <taxon>Viridiplantae</taxon>
        <taxon>Streptophyta</taxon>
        <taxon>Embryophyta</taxon>
        <taxon>Tracheophyta</taxon>
        <taxon>Spermatophyta</taxon>
        <taxon>Magnoliopsida</taxon>
        <taxon>eudicotyledons</taxon>
        <taxon>Gunneridae</taxon>
        <taxon>Pentapetalae</taxon>
        <taxon>rosids</taxon>
        <taxon>fabids</taxon>
        <taxon>Rosales</taxon>
        <taxon>Rosaceae</taxon>
        <taxon>Rosoideae</taxon>
        <taxon>Rosoideae incertae sedis</taxon>
        <taxon>Rosa</taxon>
    </lineage>
</organism>
<accession>A0A2P6RZZ7</accession>
<comment type="caution">
    <text evidence="1">The sequence shown here is derived from an EMBL/GenBank/DDBJ whole genome shotgun (WGS) entry which is preliminary data.</text>
</comment>
<dbReference type="AlphaFoldDB" id="A0A2P6RZZ7"/>
<evidence type="ECO:0000313" key="1">
    <source>
        <dbReference type="EMBL" id="PRQ52002.1"/>
    </source>
</evidence>
<dbReference type="Gramene" id="PRQ52002">
    <property type="protein sequence ID" value="PRQ52002"/>
    <property type="gene ID" value="RchiOBHm_Chr2g0150771"/>
</dbReference>
<dbReference type="EMBL" id="PDCK01000040">
    <property type="protein sequence ID" value="PRQ52002.1"/>
    <property type="molecule type" value="Genomic_DNA"/>
</dbReference>
<gene>
    <name evidence="1" type="ORF">RchiOBHm_Chr2g0150771</name>
</gene>
<keyword evidence="2" id="KW-1185">Reference proteome</keyword>
<proteinExistence type="predicted"/>
<dbReference type="Proteomes" id="UP000238479">
    <property type="component" value="Chromosome 2"/>
</dbReference>
<reference evidence="1 2" key="1">
    <citation type="journal article" date="2018" name="Nat. Genet.">
        <title>The Rosa genome provides new insights in the design of modern roses.</title>
        <authorList>
            <person name="Bendahmane M."/>
        </authorList>
    </citation>
    <scope>NUCLEOTIDE SEQUENCE [LARGE SCALE GENOMIC DNA]</scope>
    <source>
        <strain evidence="2">cv. Old Blush</strain>
    </source>
</reference>
<protein>
    <submittedName>
        <fullName evidence="1">Uncharacterized protein</fullName>
    </submittedName>
</protein>